<dbReference type="SMART" id="SM00646">
    <property type="entry name" value="Ami_3"/>
    <property type="match status" value="1"/>
</dbReference>
<dbReference type="PANTHER" id="PTHR30404:SF7">
    <property type="entry name" value="CELL WALL AMIDASE LYTH-RELATED"/>
    <property type="match status" value="1"/>
</dbReference>
<dbReference type="STRING" id="82801.SAMN04488506_0903"/>
<dbReference type="GO" id="GO:0030288">
    <property type="term" value="C:outer membrane-bounded periplasmic space"/>
    <property type="evidence" value="ECO:0007669"/>
    <property type="project" value="TreeGrafter"/>
</dbReference>
<dbReference type="GO" id="GO:0009253">
    <property type="term" value="P:peptidoglycan catabolic process"/>
    <property type="evidence" value="ECO:0007669"/>
    <property type="project" value="InterPro"/>
</dbReference>
<dbReference type="InterPro" id="IPR003646">
    <property type="entry name" value="SH3-like_bac-type"/>
</dbReference>
<dbReference type="CDD" id="cd02696">
    <property type="entry name" value="MurNAc-LAA"/>
    <property type="match status" value="1"/>
</dbReference>
<dbReference type="EMBL" id="FOXW01000003">
    <property type="protein sequence ID" value="SFQ19564.1"/>
    <property type="molecule type" value="Genomic_DNA"/>
</dbReference>
<keyword evidence="5" id="KW-1185">Reference proteome</keyword>
<sequence length="443" mass="48477">MIFMPDSTTIHKPKKTTILLIMGLFLLLTTYATIAMAQTSTVTINASVVNVRTGPGLSYDVMSQVVQDQKVQVISEENEWYKVRISNDQVGWIASWLVDNSEISAATNSVGTITYTEANVRAESSTDSAILGVVPEGTQLTVLFQQEGWTQVQYNGQVAWISSDLIEVSVQPKQEAPSTVATKENAAAPVQKVTIRSNGTNIRSGPSIEEGVVHSASKGETFAFVEAVGDWYIIELADGSQGYVANWVVDLSANSEAAPTATITNISEATIVIDAGHGGKDSGALASSFYEKDATLATAILLANRLRNAGANVILTRESDEFIELRDRAYISNNAHADAFISIHYDSTEVRNEISGTTTYYYHEDEKGLADLINQNLSQYGPLPNNGVRRGDYYVLRENYQPAVLLELGYLNNDRDQQIVNTNQYRSQVVEGIYQALNQYFAP</sequence>
<evidence type="ECO:0000313" key="5">
    <source>
        <dbReference type="Proteomes" id="UP000199136"/>
    </source>
</evidence>
<feature type="domain" description="SH3b" evidence="3">
    <location>
        <begin position="37"/>
        <end position="101"/>
    </location>
</feature>
<dbReference type="Proteomes" id="UP000199136">
    <property type="component" value="Unassembled WGS sequence"/>
</dbReference>
<name>A0A1I5WIG8_9LACT</name>
<accession>A0A1I5WIG8</accession>
<keyword evidence="1" id="KW-0378">Hydrolase</keyword>
<dbReference type="Pfam" id="PF08239">
    <property type="entry name" value="SH3_3"/>
    <property type="match status" value="3"/>
</dbReference>
<dbReference type="InterPro" id="IPR050695">
    <property type="entry name" value="N-acetylmuramoyl_amidase_3"/>
</dbReference>
<evidence type="ECO:0000313" key="4">
    <source>
        <dbReference type="EMBL" id="SFQ19564.1"/>
    </source>
</evidence>
<dbReference type="PIRSF" id="PIRSF037846">
    <property type="entry name" value="Autolysin_YrvJ_prd"/>
    <property type="match status" value="1"/>
</dbReference>
<evidence type="ECO:0000256" key="1">
    <source>
        <dbReference type="ARBA" id="ARBA00022801"/>
    </source>
</evidence>
<dbReference type="PANTHER" id="PTHR30404">
    <property type="entry name" value="N-ACETYLMURAMOYL-L-ALANINE AMIDASE"/>
    <property type="match status" value="1"/>
</dbReference>
<dbReference type="GO" id="GO:0008745">
    <property type="term" value="F:N-acetylmuramoyl-L-alanine amidase activity"/>
    <property type="evidence" value="ECO:0007669"/>
    <property type="project" value="InterPro"/>
</dbReference>
<dbReference type="Gene3D" id="2.30.30.40">
    <property type="entry name" value="SH3 Domains"/>
    <property type="match status" value="3"/>
</dbReference>
<dbReference type="Gene3D" id="3.40.630.40">
    <property type="entry name" value="Zn-dependent exopeptidases"/>
    <property type="match status" value="1"/>
</dbReference>
<gene>
    <name evidence="4" type="ORF">SAMN04488506_0903</name>
</gene>
<proteinExistence type="predicted"/>
<dbReference type="InterPro" id="IPR002508">
    <property type="entry name" value="MurNAc-LAA_cat"/>
</dbReference>
<reference evidence="4 5" key="1">
    <citation type="submission" date="2016-10" db="EMBL/GenBank/DDBJ databases">
        <authorList>
            <person name="de Groot N.N."/>
        </authorList>
    </citation>
    <scope>NUCLEOTIDE SEQUENCE [LARGE SCALE GENOMIC DNA]</scope>
    <source>
        <strain evidence="4 5">DSM 20581</strain>
    </source>
</reference>
<dbReference type="GO" id="GO:0071555">
    <property type="term" value="P:cell wall organization"/>
    <property type="evidence" value="ECO:0007669"/>
    <property type="project" value="UniProtKB-KW"/>
</dbReference>
<feature type="domain" description="SH3b" evidence="3">
    <location>
        <begin position="188"/>
        <end position="252"/>
    </location>
</feature>
<dbReference type="AlphaFoldDB" id="A0A1I5WIG8"/>
<keyword evidence="2" id="KW-0961">Cell wall biogenesis/degradation</keyword>
<protein>
    <submittedName>
        <fullName evidence="4">N-acetylmuramoyl-L-alanine amidase</fullName>
    </submittedName>
</protein>
<dbReference type="Pfam" id="PF01520">
    <property type="entry name" value="Amidase_3"/>
    <property type="match status" value="1"/>
</dbReference>
<evidence type="ECO:0000256" key="2">
    <source>
        <dbReference type="ARBA" id="ARBA00023316"/>
    </source>
</evidence>
<dbReference type="SUPFAM" id="SSF53187">
    <property type="entry name" value="Zn-dependent exopeptidases"/>
    <property type="match status" value="1"/>
</dbReference>
<organism evidence="4 5">
    <name type="scientific">Desemzia incerta</name>
    <dbReference type="NCBI Taxonomy" id="82801"/>
    <lineage>
        <taxon>Bacteria</taxon>
        <taxon>Bacillati</taxon>
        <taxon>Bacillota</taxon>
        <taxon>Bacilli</taxon>
        <taxon>Lactobacillales</taxon>
        <taxon>Carnobacteriaceae</taxon>
        <taxon>Desemzia</taxon>
    </lineage>
</organism>
<evidence type="ECO:0000259" key="3">
    <source>
        <dbReference type="PROSITE" id="PS51781"/>
    </source>
</evidence>
<dbReference type="InterPro" id="IPR017293">
    <property type="entry name" value="N-acetylmuramoyl-L-ala_amidase"/>
</dbReference>
<feature type="domain" description="SH3b" evidence="3">
    <location>
        <begin position="108"/>
        <end position="170"/>
    </location>
</feature>
<dbReference type="PROSITE" id="PS51781">
    <property type="entry name" value="SH3B"/>
    <property type="match status" value="3"/>
</dbReference>
<dbReference type="SMART" id="SM00287">
    <property type="entry name" value="SH3b"/>
    <property type="match status" value="3"/>
</dbReference>